<reference evidence="1" key="1">
    <citation type="submission" date="2023-11" db="EMBL/GenBank/DDBJ databases">
        <title>Genome assemblies of two species of porcelain crab, Petrolisthes cinctipes and Petrolisthes manimaculis (Anomura: Porcellanidae).</title>
        <authorList>
            <person name="Angst P."/>
        </authorList>
    </citation>
    <scope>NUCLEOTIDE SEQUENCE</scope>
    <source>
        <strain evidence="1">PB745_02</strain>
        <tissue evidence="1">Gill</tissue>
    </source>
</reference>
<evidence type="ECO:0000313" key="1">
    <source>
        <dbReference type="EMBL" id="KAK4306685.1"/>
    </source>
</evidence>
<dbReference type="AlphaFoldDB" id="A0AAE1PGB6"/>
<dbReference type="EMBL" id="JAWZYT010002102">
    <property type="protein sequence ID" value="KAK4306685.1"/>
    <property type="molecule type" value="Genomic_DNA"/>
</dbReference>
<evidence type="ECO:0000313" key="2">
    <source>
        <dbReference type="Proteomes" id="UP001292094"/>
    </source>
</evidence>
<keyword evidence="2" id="KW-1185">Reference proteome</keyword>
<dbReference type="Proteomes" id="UP001292094">
    <property type="component" value="Unassembled WGS sequence"/>
</dbReference>
<protein>
    <submittedName>
        <fullName evidence="1">Uncharacterized protein</fullName>
    </submittedName>
</protein>
<organism evidence="1 2">
    <name type="scientific">Petrolisthes manimaculis</name>
    <dbReference type="NCBI Taxonomy" id="1843537"/>
    <lineage>
        <taxon>Eukaryota</taxon>
        <taxon>Metazoa</taxon>
        <taxon>Ecdysozoa</taxon>
        <taxon>Arthropoda</taxon>
        <taxon>Crustacea</taxon>
        <taxon>Multicrustacea</taxon>
        <taxon>Malacostraca</taxon>
        <taxon>Eumalacostraca</taxon>
        <taxon>Eucarida</taxon>
        <taxon>Decapoda</taxon>
        <taxon>Pleocyemata</taxon>
        <taxon>Anomura</taxon>
        <taxon>Galatheoidea</taxon>
        <taxon>Porcellanidae</taxon>
        <taxon>Petrolisthes</taxon>
    </lineage>
</organism>
<sequence length="77" mass="8465">MLHGLIKAPDFVDIVVQTACDPTRLIRQQQDPSLPSEGDNNTLLLTPRPDPTLLLPACLSASFTLDVERTNDCVYLS</sequence>
<proteinExistence type="predicted"/>
<accession>A0AAE1PGB6</accession>
<name>A0AAE1PGB6_9EUCA</name>
<comment type="caution">
    <text evidence="1">The sequence shown here is derived from an EMBL/GenBank/DDBJ whole genome shotgun (WGS) entry which is preliminary data.</text>
</comment>
<gene>
    <name evidence="1" type="ORF">Pmani_021519</name>
</gene>